<organism evidence="7 8">
    <name type="scientific">Streptomyces phyllanthi</name>
    <dbReference type="NCBI Taxonomy" id="1803180"/>
    <lineage>
        <taxon>Bacteria</taxon>
        <taxon>Bacillati</taxon>
        <taxon>Actinomycetota</taxon>
        <taxon>Actinomycetes</taxon>
        <taxon>Kitasatosporales</taxon>
        <taxon>Streptomycetaceae</taxon>
        <taxon>Streptomyces</taxon>
    </lineage>
</organism>
<accession>A0A5N8WK01</accession>
<dbReference type="SUPFAM" id="SSF88659">
    <property type="entry name" value="Sigma3 and sigma4 domains of RNA polymerase sigma factors"/>
    <property type="match status" value="1"/>
</dbReference>
<keyword evidence="3" id="KW-0731">Sigma factor</keyword>
<dbReference type="Pfam" id="PF08281">
    <property type="entry name" value="Sigma70_r4_2"/>
    <property type="match status" value="1"/>
</dbReference>
<protein>
    <submittedName>
        <fullName evidence="7">RNA polymerase sigma factor</fullName>
    </submittedName>
</protein>
<dbReference type="InterPro" id="IPR013325">
    <property type="entry name" value="RNA_pol_sigma_r2"/>
</dbReference>
<evidence type="ECO:0000313" key="7">
    <source>
        <dbReference type="EMBL" id="MPY46605.1"/>
    </source>
</evidence>
<comment type="caution">
    <text evidence="7">The sequence shown here is derived from an EMBL/GenBank/DDBJ whole genome shotgun (WGS) entry which is preliminary data.</text>
</comment>
<dbReference type="InterPro" id="IPR039425">
    <property type="entry name" value="RNA_pol_sigma-70-like"/>
</dbReference>
<dbReference type="Gene3D" id="1.10.1740.10">
    <property type="match status" value="1"/>
</dbReference>
<gene>
    <name evidence="7" type="ORF">FNH04_43910</name>
</gene>
<evidence type="ECO:0000256" key="3">
    <source>
        <dbReference type="ARBA" id="ARBA00023082"/>
    </source>
</evidence>
<sequence length="197" mass="22146">MTQRKGAPPTWDEFFIQCYPRLCRWARIMDEGSASAGYGFDYEGAVDEAFAKLKVRYDAIEFKGPPEAYVRTMVNNALADFHRKRNRELPSVPLEYMSSDGTEVSNVPSDDSPGPEDQVIQKETREAVMAVIRTLTSLEREILLMTLKGMRPAEIAAILGISSSAARVRLHRAKNSLLKALKEEEIGISRHQIKEVS</sequence>
<dbReference type="InterPro" id="IPR036388">
    <property type="entry name" value="WH-like_DNA-bd_sf"/>
</dbReference>
<evidence type="ECO:0000256" key="2">
    <source>
        <dbReference type="ARBA" id="ARBA00023015"/>
    </source>
</evidence>
<dbReference type="Gene3D" id="1.10.10.10">
    <property type="entry name" value="Winged helix-like DNA-binding domain superfamily/Winged helix DNA-binding domain"/>
    <property type="match status" value="1"/>
</dbReference>
<dbReference type="InterPro" id="IPR013324">
    <property type="entry name" value="RNA_pol_sigma_r3/r4-like"/>
</dbReference>
<dbReference type="GO" id="GO:0003677">
    <property type="term" value="F:DNA binding"/>
    <property type="evidence" value="ECO:0007669"/>
    <property type="project" value="UniProtKB-KW"/>
</dbReference>
<dbReference type="PANTHER" id="PTHR43133">
    <property type="entry name" value="RNA POLYMERASE ECF-TYPE SIGMA FACTO"/>
    <property type="match status" value="1"/>
</dbReference>
<dbReference type="CDD" id="cd06171">
    <property type="entry name" value="Sigma70_r4"/>
    <property type="match status" value="1"/>
</dbReference>
<reference evidence="7 8" key="1">
    <citation type="submission" date="2019-07" db="EMBL/GenBank/DDBJ databases">
        <title>New species of Amycolatopsis and Streptomyces.</title>
        <authorList>
            <person name="Duangmal K."/>
            <person name="Teo W.F.A."/>
            <person name="Lipun K."/>
        </authorList>
    </citation>
    <scope>NUCLEOTIDE SEQUENCE [LARGE SCALE GENOMIC DNA]</scope>
    <source>
        <strain evidence="7 8">TISTR 2346</strain>
    </source>
</reference>
<dbReference type="PANTHER" id="PTHR43133:SF8">
    <property type="entry name" value="RNA POLYMERASE SIGMA FACTOR HI_1459-RELATED"/>
    <property type="match status" value="1"/>
</dbReference>
<keyword evidence="5" id="KW-0804">Transcription</keyword>
<dbReference type="NCBIfam" id="TIGR02937">
    <property type="entry name" value="sigma70-ECF"/>
    <property type="match status" value="1"/>
</dbReference>
<dbReference type="AlphaFoldDB" id="A0A5N8WK01"/>
<evidence type="ECO:0000259" key="6">
    <source>
        <dbReference type="Pfam" id="PF08281"/>
    </source>
</evidence>
<evidence type="ECO:0000256" key="5">
    <source>
        <dbReference type="ARBA" id="ARBA00023163"/>
    </source>
</evidence>
<dbReference type="OrthoDB" id="3777963at2"/>
<dbReference type="EMBL" id="VJZE01000717">
    <property type="protein sequence ID" value="MPY46605.1"/>
    <property type="molecule type" value="Genomic_DNA"/>
</dbReference>
<dbReference type="SUPFAM" id="SSF88946">
    <property type="entry name" value="Sigma2 domain of RNA polymerase sigma factors"/>
    <property type="match status" value="1"/>
</dbReference>
<name>A0A5N8WK01_9ACTN</name>
<dbReference type="InterPro" id="IPR013249">
    <property type="entry name" value="RNA_pol_sigma70_r4_t2"/>
</dbReference>
<comment type="similarity">
    <text evidence="1">Belongs to the sigma-70 factor family. ECF subfamily.</text>
</comment>
<keyword evidence="8" id="KW-1185">Reference proteome</keyword>
<evidence type="ECO:0000256" key="1">
    <source>
        <dbReference type="ARBA" id="ARBA00010641"/>
    </source>
</evidence>
<dbReference type="GO" id="GO:0006352">
    <property type="term" value="P:DNA-templated transcription initiation"/>
    <property type="evidence" value="ECO:0007669"/>
    <property type="project" value="InterPro"/>
</dbReference>
<keyword evidence="4" id="KW-0238">DNA-binding</keyword>
<proteinExistence type="inferred from homology"/>
<keyword evidence="2" id="KW-0805">Transcription regulation</keyword>
<dbReference type="RefSeq" id="WP_152791820.1">
    <property type="nucleotide sequence ID" value="NZ_BAABEQ010000012.1"/>
</dbReference>
<evidence type="ECO:0000313" key="8">
    <source>
        <dbReference type="Proteomes" id="UP000326979"/>
    </source>
</evidence>
<dbReference type="Proteomes" id="UP000326979">
    <property type="component" value="Unassembled WGS sequence"/>
</dbReference>
<feature type="domain" description="RNA polymerase sigma factor 70 region 4 type 2" evidence="6">
    <location>
        <begin position="125"/>
        <end position="176"/>
    </location>
</feature>
<evidence type="ECO:0000256" key="4">
    <source>
        <dbReference type="ARBA" id="ARBA00023125"/>
    </source>
</evidence>
<dbReference type="GO" id="GO:0016987">
    <property type="term" value="F:sigma factor activity"/>
    <property type="evidence" value="ECO:0007669"/>
    <property type="project" value="UniProtKB-KW"/>
</dbReference>
<dbReference type="InterPro" id="IPR014284">
    <property type="entry name" value="RNA_pol_sigma-70_dom"/>
</dbReference>